<dbReference type="InterPro" id="IPR011990">
    <property type="entry name" value="TPR-like_helical_dom_sf"/>
</dbReference>
<feature type="repeat" description="TPR" evidence="1">
    <location>
        <begin position="485"/>
        <end position="518"/>
    </location>
</feature>
<dbReference type="PROSITE" id="PS50293">
    <property type="entry name" value="TPR_REGION"/>
    <property type="match status" value="1"/>
</dbReference>
<evidence type="ECO:0000256" key="1">
    <source>
        <dbReference type="PROSITE-ProRule" id="PRU00339"/>
    </source>
</evidence>
<dbReference type="InterPro" id="IPR019734">
    <property type="entry name" value="TPR_rpt"/>
</dbReference>
<dbReference type="Gene3D" id="1.25.40.10">
    <property type="entry name" value="Tetratricopeptide repeat domain"/>
    <property type="match status" value="3"/>
</dbReference>
<dbReference type="OMA" id="RIKIMHN"/>
<dbReference type="FunFam" id="1.25.40.10:FF:000468">
    <property type="entry name" value="Intraflagellar transport 88 homolog"/>
    <property type="match status" value="1"/>
</dbReference>
<reference evidence="3" key="1">
    <citation type="submission" date="2018-04" db="EMBL/GenBank/DDBJ databases">
        <authorList>
            <person name="Go L.Y."/>
            <person name="Mitchell J.A."/>
        </authorList>
    </citation>
    <scope>NUCLEOTIDE SEQUENCE</scope>
    <source>
        <tissue evidence="3">Whole organism</tissue>
    </source>
</reference>
<feature type="compositionally biased region" description="Low complexity" evidence="2">
    <location>
        <begin position="695"/>
        <end position="710"/>
    </location>
</feature>
<evidence type="ECO:0000256" key="2">
    <source>
        <dbReference type="SAM" id="MobiDB-lite"/>
    </source>
</evidence>
<dbReference type="PANTHER" id="PTHR44117">
    <property type="entry name" value="INTRAFLAGELLAR TRANSPORT PROTEIN 88 HOMOLOG"/>
    <property type="match status" value="1"/>
</dbReference>
<dbReference type="PROSITE" id="PS50005">
    <property type="entry name" value="TPR"/>
    <property type="match status" value="4"/>
</dbReference>
<dbReference type="GO" id="GO:0036064">
    <property type="term" value="C:ciliary basal body"/>
    <property type="evidence" value="ECO:0007669"/>
    <property type="project" value="TreeGrafter"/>
</dbReference>
<dbReference type="EMBL" id="UFQS01000985">
    <property type="protein sequence ID" value="SSX08170.1"/>
    <property type="molecule type" value="Genomic_DNA"/>
</dbReference>
<organism evidence="4">
    <name type="scientific">Culicoides sonorensis</name>
    <name type="common">Biting midge</name>
    <dbReference type="NCBI Taxonomy" id="179676"/>
    <lineage>
        <taxon>Eukaryota</taxon>
        <taxon>Metazoa</taxon>
        <taxon>Ecdysozoa</taxon>
        <taxon>Arthropoda</taxon>
        <taxon>Hexapoda</taxon>
        <taxon>Insecta</taxon>
        <taxon>Pterygota</taxon>
        <taxon>Neoptera</taxon>
        <taxon>Endopterygota</taxon>
        <taxon>Diptera</taxon>
        <taxon>Nematocera</taxon>
        <taxon>Chironomoidea</taxon>
        <taxon>Ceratopogonidae</taxon>
        <taxon>Ceratopogoninae</taxon>
        <taxon>Culicoides</taxon>
        <taxon>Monoculicoides</taxon>
    </lineage>
</organism>
<dbReference type="GO" id="GO:0005814">
    <property type="term" value="C:centriole"/>
    <property type="evidence" value="ECO:0007669"/>
    <property type="project" value="TreeGrafter"/>
</dbReference>
<protein>
    <submittedName>
        <fullName evidence="4">CSON015466 protein</fullName>
    </submittedName>
</protein>
<evidence type="ECO:0000313" key="4">
    <source>
        <dbReference type="EMBL" id="SSX28287.1"/>
    </source>
</evidence>
<dbReference type="GO" id="GO:0097730">
    <property type="term" value="C:non-motile cilium"/>
    <property type="evidence" value="ECO:0007669"/>
    <property type="project" value="TreeGrafter"/>
</dbReference>
<dbReference type="Pfam" id="PF13176">
    <property type="entry name" value="TPR_7"/>
    <property type="match status" value="1"/>
</dbReference>
<dbReference type="GO" id="GO:1905515">
    <property type="term" value="P:non-motile cilium assembly"/>
    <property type="evidence" value="ECO:0007669"/>
    <property type="project" value="TreeGrafter"/>
</dbReference>
<proteinExistence type="predicted"/>
<gene>
    <name evidence="4" type="primary">CSON015466</name>
</gene>
<dbReference type="GO" id="GO:0097546">
    <property type="term" value="C:ciliary base"/>
    <property type="evidence" value="ECO:0007669"/>
    <property type="project" value="TreeGrafter"/>
</dbReference>
<feature type="repeat" description="TPR" evidence="1">
    <location>
        <begin position="451"/>
        <end position="484"/>
    </location>
</feature>
<reference evidence="4" key="2">
    <citation type="submission" date="2018-07" db="EMBL/GenBank/DDBJ databases">
        <authorList>
            <person name="Quirk P.G."/>
            <person name="Krulwich T.A."/>
        </authorList>
    </citation>
    <scope>NUCLEOTIDE SEQUENCE</scope>
</reference>
<keyword evidence="1" id="KW-0802">TPR repeat</keyword>
<sequence length="788" mass="89161">MDSNDIYSGFADRAADLFDLDNNDSFQNALKTSSYGKKNTTPSSVWRGGTGGEVAAIARPSTAVRPAGYTMSQSKIFDPLNQAVKRTVVVDTRKEETPEQKYKNLEQKIFDTLEESILASSGPKPDFSLGLNKAKDASSLDRQLLRMRDQNGGSHSHNFDLTYSVLFNLANLYACNDMYVEALNTYTLMTKNKMFSTVNRLKINMGNIYYKLGLYSKAIKMYRMALDQVPSNQKELRLKITHNIGVLFVRMGQYSDAATSFEFIMAEKGDLKSGLHLILCYYALGNVEKIRRAFQLLLEVPIEYNDEDRVVGQNANLNDEYIYDVIRTDELAIYEQRQKSLAEKSILMASNLISGVIEENFNDGYSWCVETIKSSMYAPLAAELDLNKAVMFLKQDDIPQAVETLKYFERKEGPVAVNAAINLTFIYLLKKDVTTASKYAENARKMDSYNPAVFVNSGVCEMYKEDYDAAKVMFENALEIDPISFEALFNLGLIYKKLGDYENAMTYFRKLQANLGHKQHPEVIFQIGNVYEHMNDSQAALEWYLQLLGLVQLDAGVFQKIGEVYEHDGDRQQAFHYHLEAYRVNPINHSVINWIGSHYIELQVAEKAIAFYEKAALNNLDDPYFMLRVAGCYRRIGNPQKSMQMFQAIHEQFPDNLDCIRALMHLTQTQGMDDLYEHYSGEFQRVEKAKELRQRIGSSRPGTTTSSRLSANGKSNALKEASFTTHNGASNNGYHSNNRSIELDSAGEITVNYADPIGPPAERPKTGMRLTLEEDSDEDLNAADLLPI</sequence>
<dbReference type="PANTHER" id="PTHR44117:SF1">
    <property type="entry name" value="INTRAFLAGELLAR TRANSPORT PROTEIN 88 HOMOLOG"/>
    <property type="match status" value="1"/>
</dbReference>
<feature type="region of interest" description="Disordered" evidence="2">
    <location>
        <begin position="754"/>
        <end position="788"/>
    </location>
</feature>
<dbReference type="GO" id="GO:0019894">
    <property type="term" value="F:kinesin binding"/>
    <property type="evidence" value="ECO:0007669"/>
    <property type="project" value="TreeGrafter"/>
</dbReference>
<dbReference type="AlphaFoldDB" id="A0A336MIV5"/>
<accession>A0A336MIV5</accession>
<dbReference type="SMART" id="SM00028">
    <property type="entry name" value="TPR"/>
    <property type="match status" value="9"/>
</dbReference>
<dbReference type="Pfam" id="PF13181">
    <property type="entry name" value="TPR_8"/>
    <property type="match status" value="3"/>
</dbReference>
<feature type="repeat" description="TPR" evidence="1">
    <location>
        <begin position="555"/>
        <end position="588"/>
    </location>
</feature>
<feature type="repeat" description="TPR" evidence="1">
    <location>
        <begin position="199"/>
        <end position="232"/>
    </location>
</feature>
<dbReference type="SUPFAM" id="SSF48452">
    <property type="entry name" value="TPR-like"/>
    <property type="match status" value="2"/>
</dbReference>
<dbReference type="GO" id="GO:0042073">
    <property type="term" value="P:intraciliary transport"/>
    <property type="evidence" value="ECO:0007669"/>
    <property type="project" value="TreeGrafter"/>
</dbReference>
<dbReference type="Pfam" id="PF13174">
    <property type="entry name" value="TPR_6"/>
    <property type="match status" value="1"/>
</dbReference>
<evidence type="ECO:0000313" key="3">
    <source>
        <dbReference type="EMBL" id="SSX08170.1"/>
    </source>
</evidence>
<feature type="region of interest" description="Disordered" evidence="2">
    <location>
        <begin position="694"/>
        <end position="714"/>
    </location>
</feature>
<dbReference type="VEuPathDB" id="VectorBase:CSON015466"/>
<dbReference type="EMBL" id="UFQT01000985">
    <property type="protein sequence ID" value="SSX28287.1"/>
    <property type="molecule type" value="Genomic_DNA"/>
</dbReference>
<name>A0A336MIV5_CULSO</name>